<dbReference type="InterPro" id="IPR045344">
    <property type="entry name" value="C-JID"/>
</dbReference>
<protein>
    <recommendedName>
        <fullName evidence="1">ADP-ribosyl cyclase/cyclic ADP-ribose hydrolase</fullName>
        <ecNumber evidence="1">3.2.2.6</ecNumber>
    </recommendedName>
</protein>
<keyword evidence="5" id="KW-0611">Plant defense</keyword>
<feature type="domain" description="TIR" evidence="8">
    <location>
        <begin position="14"/>
        <end position="178"/>
    </location>
</feature>
<dbReference type="InterPro" id="IPR027417">
    <property type="entry name" value="P-loop_NTPase"/>
</dbReference>
<name>A0A8X7U3M5_BRACI</name>
<dbReference type="PANTHER" id="PTHR11017:SF228">
    <property type="entry name" value="ADP-RIBOSYL CYCLASE_CYCLIC ADP-RIBOSE HYDROLASE-RELATED"/>
    <property type="match status" value="1"/>
</dbReference>
<evidence type="ECO:0000256" key="6">
    <source>
        <dbReference type="ARBA" id="ARBA00023027"/>
    </source>
</evidence>
<evidence type="ECO:0000256" key="7">
    <source>
        <dbReference type="ARBA" id="ARBA00047304"/>
    </source>
</evidence>
<dbReference type="OrthoDB" id="1082338at2759"/>
<dbReference type="SMART" id="SM00255">
    <property type="entry name" value="TIR"/>
    <property type="match status" value="1"/>
</dbReference>
<evidence type="ECO:0000313" key="10">
    <source>
        <dbReference type="Proteomes" id="UP000886595"/>
    </source>
</evidence>
<evidence type="ECO:0000256" key="1">
    <source>
        <dbReference type="ARBA" id="ARBA00011982"/>
    </source>
</evidence>
<dbReference type="InterPro" id="IPR035897">
    <property type="entry name" value="Toll_tir_struct_dom_sf"/>
</dbReference>
<dbReference type="InterPro" id="IPR042197">
    <property type="entry name" value="Apaf_helical"/>
</dbReference>
<dbReference type="Gene3D" id="3.40.50.10140">
    <property type="entry name" value="Toll/interleukin-1 receptor homology (TIR) domain"/>
    <property type="match status" value="1"/>
</dbReference>
<dbReference type="PRINTS" id="PR00364">
    <property type="entry name" value="DISEASERSIST"/>
</dbReference>
<dbReference type="Pfam" id="PF23282">
    <property type="entry name" value="WHD_ROQ1"/>
    <property type="match status" value="1"/>
</dbReference>
<dbReference type="SUPFAM" id="SSF46785">
    <property type="entry name" value="Winged helix' DNA-binding domain"/>
    <property type="match status" value="1"/>
</dbReference>
<keyword evidence="6" id="KW-0520">NAD</keyword>
<keyword evidence="4" id="KW-0378">Hydrolase</keyword>
<keyword evidence="10" id="KW-1185">Reference proteome</keyword>
<dbReference type="FunFam" id="3.40.50.10140:FF:000007">
    <property type="entry name" value="Disease resistance protein (TIR-NBS-LRR class)"/>
    <property type="match status" value="1"/>
</dbReference>
<dbReference type="InterPro" id="IPR049050">
    <property type="entry name" value="nSTAND3"/>
</dbReference>
<dbReference type="InterPro" id="IPR032675">
    <property type="entry name" value="LRR_dom_sf"/>
</dbReference>
<organism evidence="9 10">
    <name type="scientific">Brassica carinata</name>
    <name type="common">Ethiopian mustard</name>
    <name type="synonym">Abyssinian cabbage</name>
    <dbReference type="NCBI Taxonomy" id="52824"/>
    <lineage>
        <taxon>Eukaryota</taxon>
        <taxon>Viridiplantae</taxon>
        <taxon>Streptophyta</taxon>
        <taxon>Embryophyta</taxon>
        <taxon>Tracheophyta</taxon>
        <taxon>Spermatophyta</taxon>
        <taxon>Magnoliopsida</taxon>
        <taxon>eudicotyledons</taxon>
        <taxon>Gunneridae</taxon>
        <taxon>Pentapetalae</taxon>
        <taxon>rosids</taxon>
        <taxon>malvids</taxon>
        <taxon>Brassicales</taxon>
        <taxon>Brassicaceae</taxon>
        <taxon>Brassiceae</taxon>
        <taxon>Brassica</taxon>
    </lineage>
</organism>
<dbReference type="GO" id="GO:0006952">
    <property type="term" value="P:defense response"/>
    <property type="evidence" value="ECO:0007669"/>
    <property type="project" value="UniProtKB-KW"/>
</dbReference>
<dbReference type="SUPFAM" id="SSF52058">
    <property type="entry name" value="L domain-like"/>
    <property type="match status" value="1"/>
</dbReference>
<evidence type="ECO:0000256" key="5">
    <source>
        <dbReference type="ARBA" id="ARBA00022821"/>
    </source>
</evidence>
<proteinExistence type="predicted"/>
<reference evidence="9 10" key="1">
    <citation type="submission" date="2020-02" db="EMBL/GenBank/DDBJ databases">
        <authorList>
            <person name="Ma Q."/>
            <person name="Huang Y."/>
            <person name="Song X."/>
            <person name="Pei D."/>
        </authorList>
    </citation>
    <scope>NUCLEOTIDE SEQUENCE [LARGE SCALE GENOMIC DNA]</scope>
    <source>
        <strain evidence="9">Sxm20200214</strain>
        <tissue evidence="9">Leaf</tissue>
    </source>
</reference>
<dbReference type="GO" id="GO:0043531">
    <property type="term" value="F:ADP binding"/>
    <property type="evidence" value="ECO:0007669"/>
    <property type="project" value="InterPro"/>
</dbReference>
<dbReference type="InterPro" id="IPR003593">
    <property type="entry name" value="AAA+_ATPase"/>
</dbReference>
<keyword evidence="2" id="KW-0433">Leucine-rich repeat</keyword>
<dbReference type="Proteomes" id="UP000886595">
    <property type="component" value="Unassembled WGS sequence"/>
</dbReference>
<sequence length="1045" mass="119236">MASPSSSSSSSPNWRYDVFPSFRGEDIRKNFLSHFLKELERKMISAFKDMEMERSQSIWPDIVHAIRESRIAVVLFSKNYASSSWCLNELLEIMRCKEELGQIVIPVFYGLDPSQVRKQNGGFGKIFNKTCQNETKEVKNQWQKALTDVANILGFHSENCAGEAKMIEEITNDVLGKLKVTPSEDFGNFVGLKDHMKNMSSLLDLESKEVKMVGIWGPSGIGKTTIARALYSRLLRHFQGKQGIEVDHLGAVRERLKHRKVLIFIDDLDDKVVLDALVGQNQWFGSWSRVIVVTTDKHLLKSHGIDCIYEVDFPSEKLALEMLCRYAFNKNAPDEGFEKLAVEVAQLAGNLPLGLRVLGSYLRGRGKEHWISSLPILKDSLDVDIKHVLRFSYEGLSDEDQALFRHIACLFNLERVDDIKLLLADSFKSFEIGLANLVARSFVHVRLNIVEMHTLLQLLGKEIVREQSRNPGKREFMVNSEDVCDVLEDSDGTKRVLGISLNIDEIGWFLIHENAFKKMGNLRFLTIFTNKYMLDKKVHLPDSFDHLPPKLKLLCWEGYPMKSLPSNFCPERLVKLKMKNSKLEKLWEGSWNLTCLKELNLWGSENLKEIPDLSRATNLEKLYLRYRLSWVKIPSSMQIFNNLTKVESLPTRFNHETIKCLHVAEFCMDNLKFEKLVEGIQPLMCMGTMLPASLKVLFLSDISNMVELPFSIQNLNNLTDMKIIRCMDLEILPTGINLVSLERLNLNGCSRLKTFPDISRNISSLYLEETAVEEVPPWTENFSKLKYLLMQGCSKLEYVYLNVSKLKHLELVNFSHCGALTGADLNGYPSGIALEGEIIGTELQASSSIPDNDVPKVEFSFINCFKLDVEAVLQQLSYEKLILSGEEMPLYFTHRTAGTSMAFPLAQTPHSPPFFRFRVCAVAVFDSKPTSGTIGVFTKVNCQFKSRLGSYYDSPYQHDYFSVYQHGSYLLLLDCVVPLRKDNAIRGAEMDYDYVNIQFHMSSSKFKLKEWGIRLWEDCSSVENRLGNTNTIPQICEADEDNMTT</sequence>
<dbReference type="PROSITE" id="PS50104">
    <property type="entry name" value="TIR"/>
    <property type="match status" value="1"/>
</dbReference>
<evidence type="ECO:0000259" key="8">
    <source>
        <dbReference type="PROSITE" id="PS50104"/>
    </source>
</evidence>
<dbReference type="Pfam" id="PF20160">
    <property type="entry name" value="C-JID"/>
    <property type="match status" value="1"/>
</dbReference>
<dbReference type="SMART" id="SM00382">
    <property type="entry name" value="AAA"/>
    <property type="match status" value="1"/>
</dbReference>
<dbReference type="FunFam" id="1.10.8.430:FF:000002">
    <property type="entry name" value="Disease resistance protein (TIR-NBS-LRR class)"/>
    <property type="match status" value="1"/>
</dbReference>
<dbReference type="PANTHER" id="PTHR11017">
    <property type="entry name" value="LEUCINE-RICH REPEAT-CONTAINING PROTEIN"/>
    <property type="match status" value="1"/>
</dbReference>
<dbReference type="InterPro" id="IPR011713">
    <property type="entry name" value="Leu-rich_rpt_3"/>
</dbReference>
<dbReference type="GO" id="GO:0061809">
    <property type="term" value="F:NAD+ nucleosidase activity, cyclic ADP-ribose generating"/>
    <property type="evidence" value="ECO:0007669"/>
    <property type="project" value="UniProtKB-EC"/>
</dbReference>
<dbReference type="AlphaFoldDB" id="A0A8X7U3M5"/>
<dbReference type="Pfam" id="PF01582">
    <property type="entry name" value="TIR"/>
    <property type="match status" value="1"/>
</dbReference>
<dbReference type="SUPFAM" id="SSF52200">
    <property type="entry name" value="Toll/Interleukin receptor TIR domain"/>
    <property type="match status" value="1"/>
</dbReference>
<accession>A0A8X7U3M5</accession>
<dbReference type="InterPro" id="IPR036390">
    <property type="entry name" value="WH_DNA-bd_sf"/>
</dbReference>
<evidence type="ECO:0000256" key="2">
    <source>
        <dbReference type="ARBA" id="ARBA00022614"/>
    </source>
</evidence>
<evidence type="ECO:0000313" key="9">
    <source>
        <dbReference type="EMBL" id="KAG2261861.1"/>
    </source>
</evidence>
<dbReference type="InterPro" id="IPR000157">
    <property type="entry name" value="TIR_dom"/>
</dbReference>
<keyword evidence="3" id="KW-0677">Repeat</keyword>
<dbReference type="EMBL" id="JAAMPC010000014">
    <property type="protein sequence ID" value="KAG2261861.1"/>
    <property type="molecule type" value="Genomic_DNA"/>
</dbReference>
<dbReference type="Gene3D" id="1.10.8.430">
    <property type="entry name" value="Helical domain of apoptotic protease-activating factors"/>
    <property type="match status" value="1"/>
</dbReference>
<comment type="catalytic activity">
    <reaction evidence="7">
        <text>NAD(+) + H2O = ADP-D-ribose + nicotinamide + H(+)</text>
        <dbReference type="Rhea" id="RHEA:16301"/>
        <dbReference type="ChEBI" id="CHEBI:15377"/>
        <dbReference type="ChEBI" id="CHEBI:15378"/>
        <dbReference type="ChEBI" id="CHEBI:17154"/>
        <dbReference type="ChEBI" id="CHEBI:57540"/>
        <dbReference type="ChEBI" id="CHEBI:57967"/>
        <dbReference type="EC" id="3.2.2.6"/>
    </reaction>
    <physiologicalReaction direction="left-to-right" evidence="7">
        <dbReference type="Rhea" id="RHEA:16302"/>
    </physiologicalReaction>
</comment>
<dbReference type="Gene3D" id="3.80.10.10">
    <property type="entry name" value="Ribonuclease Inhibitor"/>
    <property type="match status" value="1"/>
</dbReference>
<comment type="caution">
    <text evidence="9">The sequence shown here is derived from an EMBL/GenBank/DDBJ whole genome shotgun (WGS) entry which is preliminary data.</text>
</comment>
<dbReference type="Pfam" id="PF07725">
    <property type="entry name" value="LRR_3"/>
    <property type="match status" value="1"/>
</dbReference>
<gene>
    <name evidence="9" type="ORF">Bca52824_068940</name>
</gene>
<dbReference type="GO" id="GO:0007165">
    <property type="term" value="P:signal transduction"/>
    <property type="evidence" value="ECO:0007669"/>
    <property type="project" value="InterPro"/>
</dbReference>
<dbReference type="Gene3D" id="3.40.50.300">
    <property type="entry name" value="P-loop containing nucleotide triphosphate hydrolases"/>
    <property type="match status" value="1"/>
</dbReference>
<dbReference type="EC" id="3.2.2.6" evidence="1"/>
<dbReference type="InterPro" id="IPR058192">
    <property type="entry name" value="WHD_ROQ1-like"/>
</dbReference>
<evidence type="ECO:0000256" key="4">
    <source>
        <dbReference type="ARBA" id="ARBA00022801"/>
    </source>
</evidence>
<dbReference type="InterPro" id="IPR044974">
    <property type="entry name" value="Disease_R_plants"/>
</dbReference>
<dbReference type="Pfam" id="PF20720">
    <property type="entry name" value="nSTAND3"/>
    <property type="match status" value="1"/>
</dbReference>
<evidence type="ECO:0000256" key="3">
    <source>
        <dbReference type="ARBA" id="ARBA00022737"/>
    </source>
</evidence>
<dbReference type="SUPFAM" id="SSF52540">
    <property type="entry name" value="P-loop containing nucleoside triphosphate hydrolases"/>
    <property type="match status" value="1"/>
</dbReference>